<keyword evidence="2" id="KW-1185">Reference proteome</keyword>
<dbReference type="InterPro" id="IPR024079">
    <property type="entry name" value="MetalloPept_cat_dom_sf"/>
</dbReference>
<reference evidence="1 2" key="1">
    <citation type="submission" date="2021-11" db="EMBL/GenBank/DDBJ databases">
        <title>Genomic of Niabella pedocola.</title>
        <authorList>
            <person name="Wu T."/>
        </authorList>
    </citation>
    <scope>NUCLEOTIDE SEQUENCE [LARGE SCALE GENOMIC DNA]</scope>
    <source>
        <strain evidence="1 2">JCM 31011</strain>
    </source>
</reference>
<sequence>MKQNFKIVALASLSLMLVIGCRKSDIQETKTPETKVPETEGKNAGIDYAALKPGITIVKNLKTAVTNSDFEVRDGALLNKKSKIVRDKGAKQNTGLAPGMGYVLVENQYQRNIKVSLEVDSNVLAQPGIDVYELNDYSDALDWAIANFNTLIAGSNVRFTRVASSSTSDIDVKLINMDTSLYKWGGMAIVPFDGKPGFEMVINTGYNFNYRATRYKVTLMTHELGHTIGFMHTDLPPGYATLWPLGYPITYQVYNLVNASSTAPVASPSNPNPDPGSIMNGWVYGAWTQTATTMAAGWPYAKGDGFSQEDLYAFEYVYPYIPYTYEWPGSGPGTIRSYTFGLDFVPDGAALVWELKNVVGGTETDMPVGTDYPSLQPVAGAPDSRILVRGSTQTASFNVRVLPKVSKLGVNINMKYDYLTPQGQYLNF</sequence>
<dbReference type="Proteomes" id="UP001199816">
    <property type="component" value="Unassembled WGS sequence"/>
</dbReference>
<organism evidence="1 2">
    <name type="scientific">Niabella pedocola</name>
    <dbReference type="NCBI Taxonomy" id="1752077"/>
    <lineage>
        <taxon>Bacteria</taxon>
        <taxon>Pseudomonadati</taxon>
        <taxon>Bacteroidota</taxon>
        <taxon>Chitinophagia</taxon>
        <taxon>Chitinophagales</taxon>
        <taxon>Chitinophagaceae</taxon>
        <taxon>Niabella</taxon>
    </lineage>
</organism>
<dbReference type="Pfam" id="PF12388">
    <property type="entry name" value="Peptidase_M57"/>
    <property type="match status" value="1"/>
</dbReference>
<dbReference type="PROSITE" id="PS51257">
    <property type="entry name" value="PROKAR_LIPOPROTEIN"/>
    <property type="match status" value="1"/>
</dbReference>
<keyword evidence="1" id="KW-0482">Metalloprotease</keyword>
<protein>
    <submittedName>
        <fullName evidence="1">Zinc-dependent metalloprotease</fullName>
    </submittedName>
</protein>
<accession>A0ABS8PQ78</accession>
<keyword evidence="1" id="KW-0378">Hydrolase</keyword>
<comment type="caution">
    <text evidence="1">The sequence shown here is derived from an EMBL/GenBank/DDBJ whole genome shotgun (WGS) entry which is preliminary data.</text>
</comment>
<dbReference type="Gene3D" id="3.40.390.10">
    <property type="entry name" value="Collagenase (Catalytic Domain)"/>
    <property type="match status" value="1"/>
</dbReference>
<dbReference type="RefSeq" id="WP_231004475.1">
    <property type="nucleotide sequence ID" value="NZ_JAJNEC010000005.1"/>
</dbReference>
<proteinExistence type="predicted"/>
<evidence type="ECO:0000313" key="2">
    <source>
        <dbReference type="Proteomes" id="UP001199816"/>
    </source>
</evidence>
<name>A0ABS8PQ78_9BACT</name>
<gene>
    <name evidence="1" type="ORF">LQ567_10610</name>
</gene>
<evidence type="ECO:0000313" key="1">
    <source>
        <dbReference type="EMBL" id="MCD2423211.1"/>
    </source>
</evidence>
<dbReference type="SUPFAM" id="SSF55486">
    <property type="entry name" value="Metalloproteases ('zincins'), catalytic domain"/>
    <property type="match status" value="1"/>
</dbReference>
<dbReference type="EMBL" id="JAJNEC010000005">
    <property type="protein sequence ID" value="MCD2423211.1"/>
    <property type="molecule type" value="Genomic_DNA"/>
</dbReference>
<dbReference type="GO" id="GO:0008237">
    <property type="term" value="F:metallopeptidase activity"/>
    <property type="evidence" value="ECO:0007669"/>
    <property type="project" value="UniProtKB-KW"/>
</dbReference>
<dbReference type="InterPro" id="IPR024653">
    <property type="entry name" value="Peptidase_M10/M27/M57"/>
</dbReference>
<keyword evidence="1" id="KW-0645">Protease</keyword>